<keyword evidence="4" id="KW-1185">Reference proteome</keyword>
<feature type="region of interest" description="Disordered" evidence="1">
    <location>
        <begin position="65"/>
        <end position="85"/>
    </location>
</feature>
<protein>
    <submittedName>
        <fullName evidence="3">Uncharacterized protein</fullName>
    </submittedName>
</protein>
<gene>
    <name evidence="3" type="ORF">LSH36_156g07017</name>
</gene>
<sequence>MWRSKERHLASFKSSVIVPWASLATLLVAMVAVAMLVAIYVSGSNLFPNALPAIATSTTSSHVASTTTTTTITPPPPPPPTTTANTTCRCRYHSSNNIIFPYGSKTSDYLMSTEDIVYPVNGNIIYTLLGDNRMLKPLEINVTNKDAAIKIRVRDDTRNIGLTIFSCRGFVMRLPLSGEQQKTYHRKASSEDKTIFDCLIPNFQTQEAYIFTWVDSITTSGSPIGNFQIVVAFAADSTTYIMRNYGNNLRVTPNDGGKNNFIIFTSEEVKSYEIGLGSNDMKGTRTIFAASKVLFGNSLIRVTEQEYGAC</sequence>
<name>A0AAD9JTP8_9ANNE</name>
<reference evidence="3" key="1">
    <citation type="journal article" date="2023" name="Mol. Biol. Evol.">
        <title>Third-Generation Sequencing Reveals the Adaptive Role of the Epigenome in Three Deep-Sea Polychaetes.</title>
        <authorList>
            <person name="Perez M."/>
            <person name="Aroh O."/>
            <person name="Sun Y."/>
            <person name="Lan Y."/>
            <person name="Juniper S.K."/>
            <person name="Young C.R."/>
            <person name="Angers B."/>
            <person name="Qian P.Y."/>
        </authorList>
    </citation>
    <scope>NUCLEOTIDE SEQUENCE</scope>
    <source>
        <strain evidence="3">P08H-3</strain>
    </source>
</reference>
<evidence type="ECO:0000313" key="3">
    <source>
        <dbReference type="EMBL" id="KAK2159214.1"/>
    </source>
</evidence>
<keyword evidence="2" id="KW-0472">Membrane</keyword>
<evidence type="ECO:0000313" key="4">
    <source>
        <dbReference type="Proteomes" id="UP001208570"/>
    </source>
</evidence>
<accession>A0AAD9JTP8</accession>
<proteinExistence type="predicted"/>
<dbReference type="AlphaFoldDB" id="A0AAD9JTP8"/>
<dbReference type="EMBL" id="JAODUP010000156">
    <property type="protein sequence ID" value="KAK2159214.1"/>
    <property type="molecule type" value="Genomic_DNA"/>
</dbReference>
<evidence type="ECO:0000256" key="2">
    <source>
        <dbReference type="SAM" id="Phobius"/>
    </source>
</evidence>
<dbReference type="Proteomes" id="UP001208570">
    <property type="component" value="Unassembled WGS sequence"/>
</dbReference>
<evidence type="ECO:0000256" key="1">
    <source>
        <dbReference type="SAM" id="MobiDB-lite"/>
    </source>
</evidence>
<comment type="caution">
    <text evidence="3">The sequence shown here is derived from an EMBL/GenBank/DDBJ whole genome shotgun (WGS) entry which is preliminary data.</text>
</comment>
<keyword evidence="2" id="KW-0812">Transmembrane</keyword>
<keyword evidence="2" id="KW-1133">Transmembrane helix</keyword>
<feature type="transmembrane region" description="Helical" evidence="2">
    <location>
        <begin position="20"/>
        <end position="41"/>
    </location>
</feature>
<organism evidence="3 4">
    <name type="scientific">Paralvinella palmiformis</name>
    <dbReference type="NCBI Taxonomy" id="53620"/>
    <lineage>
        <taxon>Eukaryota</taxon>
        <taxon>Metazoa</taxon>
        <taxon>Spiralia</taxon>
        <taxon>Lophotrochozoa</taxon>
        <taxon>Annelida</taxon>
        <taxon>Polychaeta</taxon>
        <taxon>Sedentaria</taxon>
        <taxon>Canalipalpata</taxon>
        <taxon>Terebellida</taxon>
        <taxon>Terebelliformia</taxon>
        <taxon>Alvinellidae</taxon>
        <taxon>Paralvinella</taxon>
    </lineage>
</organism>